<dbReference type="RefSeq" id="XP_018191474.1">
    <property type="nucleotide sequence ID" value="XM_018334570.1"/>
</dbReference>
<evidence type="ECO:0000256" key="1">
    <source>
        <dbReference type="SAM" id="MobiDB-lite"/>
    </source>
</evidence>
<dbReference type="EMBL" id="KV407454">
    <property type="protein sequence ID" value="KZF25919.1"/>
    <property type="molecule type" value="Genomic_DNA"/>
</dbReference>
<feature type="region of interest" description="Disordered" evidence="1">
    <location>
        <begin position="61"/>
        <end position="246"/>
    </location>
</feature>
<feature type="compositionally biased region" description="Polar residues" evidence="1">
    <location>
        <begin position="1"/>
        <end position="14"/>
    </location>
</feature>
<keyword evidence="3" id="KW-1185">Reference proteome</keyword>
<reference evidence="2 3" key="1">
    <citation type="journal article" date="2016" name="Fungal Biol.">
        <title>The genome of Xylona heveae provides a window into fungal endophytism.</title>
        <authorList>
            <person name="Gazis R."/>
            <person name="Kuo A."/>
            <person name="Riley R."/>
            <person name="LaButti K."/>
            <person name="Lipzen A."/>
            <person name="Lin J."/>
            <person name="Amirebrahimi M."/>
            <person name="Hesse C.N."/>
            <person name="Spatafora J.W."/>
            <person name="Henrissat B."/>
            <person name="Hainaut M."/>
            <person name="Grigoriev I.V."/>
            <person name="Hibbett D.S."/>
        </authorList>
    </citation>
    <scope>NUCLEOTIDE SEQUENCE [LARGE SCALE GENOMIC DNA]</scope>
    <source>
        <strain evidence="2 3">TC161</strain>
    </source>
</reference>
<dbReference type="InParanoid" id="A0A165J955"/>
<proteinExistence type="predicted"/>
<gene>
    <name evidence="2" type="ORF">L228DRAFT_264356</name>
</gene>
<name>A0A165J955_XYLHT</name>
<dbReference type="Proteomes" id="UP000076632">
    <property type="component" value="Unassembled WGS sequence"/>
</dbReference>
<sequence length="455" mass="50346">MPKQPTSPYTSQAGTRKIHISHDRRITAADIIPEKFDRTDSVWVQRGKGSFDQAILPVVQELRDNDPYDSQTSSDYSDNEEQIRHDGLSAIEEGTDEDEPQSNLEGKKPLGRPGKDSNVSETRSRGKSKSDKITSAHPSDASLEERLTNNNGSIASRSDQLMQEELSLQEAPRAPPKRLRRIEGRNSLDASLVADQWSLRRGSKTEAPGGSVKERAASFASLSSVIPSSAESTERPARPLRSSTSRSSIQPLIEFWDSHQNATERTSDEGSARLPADISKIGMSQPNIVLGCENQKAPSSSSSESSESLKLSDLTEIFEAEEVDATKPSSDVAEVTRGCSTNKAAKTDDKSQPLHRPSIMCTTDRPLESPKPSRRQLFVRKVRNVALPMALLKILLGRQLAERTKPGLEILARGEPLKPLKTVRDNFLWNPVSEIILSPGRIVHIRIPMWFTPFW</sequence>
<feature type="region of interest" description="Disordered" evidence="1">
    <location>
        <begin position="1"/>
        <end position="22"/>
    </location>
</feature>
<feature type="compositionally biased region" description="Basic and acidic residues" evidence="1">
    <location>
        <begin position="122"/>
        <end position="134"/>
    </location>
</feature>
<dbReference type="GeneID" id="28899707"/>
<feature type="compositionally biased region" description="Polar residues" evidence="1">
    <location>
        <begin position="148"/>
        <end position="161"/>
    </location>
</feature>
<feature type="region of interest" description="Disordered" evidence="1">
    <location>
        <begin position="343"/>
        <end position="370"/>
    </location>
</feature>
<protein>
    <submittedName>
        <fullName evidence="2">Uncharacterized protein</fullName>
    </submittedName>
</protein>
<accession>A0A165J955</accession>
<evidence type="ECO:0000313" key="3">
    <source>
        <dbReference type="Proteomes" id="UP000076632"/>
    </source>
</evidence>
<feature type="compositionally biased region" description="Polar residues" evidence="1">
    <location>
        <begin position="220"/>
        <end position="231"/>
    </location>
</feature>
<dbReference type="AlphaFoldDB" id="A0A165J955"/>
<organism evidence="2 3">
    <name type="scientific">Xylona heveae (strain CBS 132557 / TC161)</name>
    <dbReference type="NCBI Taxonomy" id="1328760"/>
    <lineage>
        <taxon>Eukaryota</taxon>
        <taxon>Fungi</taxon>
        <taxon>Dikarya</taxon>
        <taxon>Ascomycota</taxon>
        <taxon>Pezizomycotina</taxon>
        <taxon>Xylonomycetes</taxon>
        <taxon>Xylonales</taxon>
        <taxon>Xylonaceae</taxon>
        <taxon>Xylona</taxon>
    </lineage>
</organism>
<evidence type="ECO:0000313" key="2">
    <source>
        <dbReference type="EMBL" id="KZF25919.1"/>
    </source>
</evidence>